<comment type="caution">
    <text evidence="2">The sequence shown here is derived from an EMBL/GenBank/DDBJ whole genome shotgun (WGS) entry which is preliminary data.</text>
</comment>
<name>A0A1R1PBZ1_ZANCU</name>
<accession>A0A1R1PBZ1</accession>
<reference evidence="3" key="1">
    <citation type="submission" date="2017-01" db="EMBL/GenBank/DDBJ databases">
        <authorList>
            <person name="Wang Y."/>
            <person name="White M."/>
            <person name="Kvist S."/>
            <person name="Moncalvo J.-M."/>
        </authorList>
    </citation>
    <scope>NUCLEOTIDE SEQUENCE [LARGE SCALE GENOMIC DNA]</scope>
    <source>
        <strain evidence="3">COL-18-3</strain>
    </source>
</reference>
<sequence length="321" mass="35612">MSLTPFRFNKILRKFFVSKSASDGGYISGSYTIAPQNRKYSRANSNKGRSLAAKNGAGSNDSKSEYDPASKNPTADTNSTLFETRAQFLLNNPNISIPGKNIEDLNTTNKHVLDGSTLVGGKKDGNQVVIVKSTKSSQTNDLSNTKKKYTHKNEAYPVDNQVEFQQQAVDILNTNSSQVIYANRFKAALLSLFPKISGSINAALSDRNATTPYSQDTEKLEFLNFIDSFYRSKNINNLGGEKSSDGYTSILKFLNLKLFYIDQSRISDALGYSEPLLLHLFLMQYKGLPKLSAIVFKSSDDVSNQFGELEHDTNLLEAFIK</sequence>
<protein>
    <submittedName>
        <fullName evidence="2">Uncharacterized protein</fullName>
    </submittedName>
</protein>
<dbReference type="Proteomes" id="UP000188320">
    <property type="component" value="Unassembled WGS sequence"/>
</dbReference>
<dbReference type="EMBL" id="LSSK01001924">
    <property type="protein sequence ID" value="OMH78449.1"/>
    <property type="molecule type" value="Genomic_DNA"/>
</dbReference>
<evidence type="ECO:0000256" key="1">
    <source>
        <dbReference type="SAM" id="MobiDB-lite"/>
    </source>
</evidence>
<evidence type="ECO:0000313" key="2">
    <source>
        <dbReference type="EMBL" id="OMH78449.1"/>
    </source>
</evidence>
<feature type="region of interest" description="Disordered" evidence="1">
    <location>
        <begin position="40"/>
        <end position="77"/>
    </location>
</feature>
<proteinExistence type="predicted"/>
<organism evidence="2 3">
    <name type="scientific">Zancudomyces culisetae</name>
    <name type="common">Gut fungus</name>
    <name type="synonym">Smittium culisetae</name>
    <dbReference type="NCBI Taxonomy" id="1213189"/>
    <lineage>
        <taxon>Eukaryota</taxon>
        <taxon>Fungi</taxon>
        <taxon>Fungi incertae sedis</taxon>
        <taxon>Zoopagomycota</taxon>
        <taxon>Kickxellomycotina</taxon>
        <taxon>Harpellomycetes</taxon>
        <taxon>Harpellales</taxon>
        <taxon>Legeriomycetaceae</taxon>
        <taxon>Zancudomyces</taxon>
    </lineage>
</organism>
<keyword evidence="3" id="KW-1185">Reference proteome</keyword>
<gene>
    <name evidence="2" type="ORF">AX774_g8162</name>
</gene>
<evidence type="ECO:0000313" key="3">
    <source>
        <dbReference type="Proteomes" id="UP000188320"/>
    </source>
</evidence>
<dbReference type="AlphaFoldDB" id="A0A1R1PBZ1"/>